<evidence type="ECO:0000313" key="2">
    <source>
        <dbReference type="EMBL" id="AWB83874.1"/>
    </source>
</evidence>
<dbReference type="PANTHER" id="PTHR37292:SF2">
    <property type="entry name" value="DUF262 DOMAIN-CONTAINING PROTEIN"/>
    <property type="match status" value="1"/>
</dbReference>
<evidence type="ECO:0000313" key="3">
    <source>
        <dbReference type="Proteomes" id="UP000244754"/>
    </source>
</evidence>
<organism evidence="2 3">
    <name type="scientific">Corynebacterium liangguodongii</name>
    <dbReference type="NCBI Taxonomy" id="2079535"/>
    <lineage>
        <taxon>Bacteria</taxon>
        <taxon>Bacillati</taxon>
        <taxon>Actinomycetota</taxon>
        <taxon>Actinomycetes</taxon>
        <taxon>Mycobacteriales</taxon>
        <taxon>Corynebacteriaceae</taxon>
        <taxon>Corynebacterium</taxon>
    </lineage>
</organism>
<dbReference type="AlphaFoldDB" id="A0A2S0WDR6"/>
<gene>
    <name evidence="2" type="ORF">C3E79_04755</name>
</gene>
<evidence type="ECO:0000259" key="1">
    <source>
        <dbReference type="Pfam" id="PF03235"/>
    </source>
</evidence>
<dbReference type="PANTHER" id="PTHR37292">
    <property type="entry name" value="VNG6097C"/>
    <property type="match status" value="1"/>
</dbReference>
<protein>
    <recommendedName>
        <fullName evidence="1">GmrSD restriction endonucleases N-terminal domain-containing protein</fullName>
    </recommendedName>
</protein>
<sequence>MGFTTPSYSLTDLFSRAGRGELQLPDFQHDVVFDVDRVRSLVTTVLRGYPVGAFLALDTRNVAPRFASRPINGVAGSLAEPGLLLLDGQQRLTALYQAFGGDGTGDGGVETFDLMGRRIVRRFFVDIRRAVSADPMPVEAVFAVDEKGAVRSHFGPEIPGGIAGTDDMIAHGVIPVSLLLHARGSELLFDIAAATANPEVRGAAAAFHARVASQLNAYSIPVMRIERDTPLTGIGQIFAHVNSAGVKMDVFDLLTAAFTLEDPEFSLPAHWQGVERQLRSHPALEGIGRIEFLRAVSLFVTAGQGTASGHRGDILSLTVADYVAAADEVVEGFAAAARFLSERFMFHANQVPYTAQIVSLAVVLARLGGQQGASEGGGVDGESQSARDRLNRWFWSGVFGELYGAHSPMIRAASDVDEVTPWVRGETDQLPRTVADARCERQRIATAGPESGVYRALGALLMARGARDWRTGMPFTSDTIAELEPSLELVFPPEVCRAQGVDPALLRSAVGRTPMGIRTRLIIESTEPRRYLPRLQSKSLLDDAEFDAVIRGHDIAPEHLLASDAAAFFADRLDRLVALVEHAMGTRVAADEA</sequence>
<keyword evidence="3" id="KW-1185">Reference proteome</keyword>
<dbReference type="EMBL" id="CP026948">
    <property type="protein sequence ID" value="AWB83874.1"/>
    <property type="molecule type" value="Genomic_DNA"/>
</dbReference>
<dbReference type="InterPro" id="IPR004919">
    <property type="entry name" value="GmrSD_N"/>
</dbReference>
<feature type="domain" description="GmrSD restriction endonucleases N-terminal" evidence="1">
    <location>
        <begin position="10"/>
        <end position="101"/>
    </location>
</feature>
<dbReference type="KEGG" id="clia:C3E79_04755"/>
<dbReference type="Pfam" id="PF03235">
    <property type="entry name" value="GmrSD_N"/>
    <property type="match status" value="1"/>
</dbReference>
<proteinExistence type="predicted"/>
<dbReference type="Proteomes" id="UP000244754">
    <property type="component" value="Chromosome"/>
</dbReference>
<name>A0A2S0WDR6_9CORY</name>
<accession>A0A2S0WDR6</accession>
<dbReference type="RefSeq" id="WP_108403883.1">
    <property type="nucleotide sequence ID" value="NZ_CP026948.1"/>
</dbReference>
<reference evidence="3" key="1">
    <citation type="submission" date="2018-01" db="EMBL/GenBank/DDBJ databases">
        <authorList>
            <person name="Li J."/>
        </authorList>
    </citation>
    <scope>NUCLEOTIDE SEQUENCE [LARGE SCALE GENOMIC DNA]</scope>
    <source>
        <strain evidence="3">2184</strain>
    </source>
</reference>
<dbReference type="OrthoDB" id="9787127at2"/>